<name>A0ACC1PDE6_9PEZI</name>
<proteinExistence type="predicted"/>
<evidence type="ECO:0000313" key="1">
    <source>
        <dbReference type="EMBL" id="KAJ2990519.1"/>
    </source>
</evidence>
<reference evidence="1" key="1">
    <citation type="submission" date="2022-10" db="EMBL/GenBank/DDBJ databases">
        <title>Genome Sequence of Xylaria curta.</title>
        <authorList>
            <person name="Buettner E."/>
        </authorList>
    </citation>
    <scope>NUCLEOTIDE SEQUENCE</scope>
    <source>
        <strain evidence="1">Babe10</strain>
    </source>
</reference>
<comment type="caution">
    <text evidence="1">The sequence shown here is derived from an EMBL/GenBank/DDBJ whole genome shotgun (WGS) entry which is preliminary data.</text>
</comment>
<dbReference type="Proteomes" id="UP001143856">
    <property type="component" value="Unassembled WGS sequence"/>
</dbReference>
<organism evidence="1 2">
    <name type="scientific">Xylaria curta</name>
    <dbReference type="NCBI Taxonomy" id="42375"/>
    <lineage>
        <taxon>Eukaryota</taxon>
        <taxon>Fungi</taxon>
        <taxon>Dikarya</taxon>
        <taxon>Ascomycota</taxon>
        <taxon>Pezizomycotina</taxon>
        <taxon>Sordariomycetes</taxon>
        <taxon>Xylariomycetidae</taxon>
        <taxon>Xylariales</taxon>
        <taxon>Xylariaceae</taxon>
        <taxon>Xylaria</taxon>
    </lineage>
</organism>
<gene>
    <name evidence="1" type="ORF">NUW58_g2903</name>
</gene>
<accession>A0ACC1PDE6</accession>
<sequence length="101" mass="11908">MMVVQPLLNSPDSLTVAGNFHHGLQYKEKAGCMLSSDRMRSIFNRAVIRRDLQYLTDKVNERINKKDEFDARLKALQRQNLGLPRTEAETERLVKEWKRYE</sequence>
<evidence type="ECO:0000313" key="2">
    <source>
        <dbReference type="Proteomes" id="UP001143856"/>
    </source>
</evidence>
<protein>
    <submittedName>
        <fullName evidence="1">Uncharacterized protein</fullName>
    </submittedName>
</protein>
<dbReference type="EMBL" id="JAPDGR010000409">
    <property type="protein sequence ID" value="KAJ2990519.1"/>
    <property type="molecule type" value="Genomic_DNA"/>
</dbReference>
<keyword evidence="2" id="KW-1185">Reference proteome</keyword>